<evidence type="ECO:0000256" key="1">
    <source>
        <dbReference type="ARBA" id="ARBA00009764"/>
    </source>
</evidence>
<feature type="domain" description="Flagellar hook-associated protein 2 N-terminal" evidence="6">
    <location>
        <begin position="8"/>
        <end position="104"/>
    </location>
</feature>
<dbReference type="EMBL" id="JACSQN010000009">
    <property type="protein sequence ID" value="MBD7985143.1"/>
    <property type="molecule type" value="Genomic_DNA"/>
</dbReference>
<dbReference type="Proteomes" id="UP000626786">
    <property type="component" value="Unassembled WGS sequence"/>
</dbReference>
<sequence>MRIGGLATGMDTEQIIKDMMTAHRIPLDKITQKKQYLQWQLDDYRSFNRNLRDTGYKVTDTVGKQATFMQKTVNVSNPDAIGVKANGATGEFSGTIEVKELATQASLQSGKLKENMSQIELDTKLSGIGIDISGTDGKLIIKSPNGKELNITVDAEDSINSILKKINETTGSGVTAFYDSHSGKIALTSKDSGRGNIEVSGGIADKLKLSGAIVNPTDDGPRLTSGQNAKFTFNGLETERASNIFTINGFEINLKQASTGPVTFSSSPDVDKVLESVTKFVDDYNKLIEELHAKIKEPVYRNFQPLSDEQKKDMKEKEIELWEEKAKSGTLRNDPTISSMLTKMRQMMSEGVETSTGKVSLKDLGITPIKDYKENGKLEINETELRKAISEDPNKVYEVFAKTSTATDKGGIAIQFRKTVDETNKVISTKAGSTGSVSDSFTLGRTMKSFEKQIERFEDRLKMTENRLWKQFTAMENAIQRANAQSASLASALGGGM</sequence>
<feature type="domain" description="Flagellar hook-associated protein 2 C-terminal" evidence="7">
    <location>
        <begin position="226"/>
        <end position="484"/>
    </location>
</feature>
<dbReference type="InterPro" id="IPR010810">
    <property type="entry name" value="Flagellin_hook_IN_motif"/>
</dbReference>
<accession>A0ABR8UAT4</accession>
<dbReference type="NCBIfam" id="NF005833">
    <property type="entry name" value="PRK07737.1"/>
    <property type="match status" value="1"/>
</dbReference>
<dbReference type="InterPro" id="IPR003481">
    <property type="entry name" value="FliD_N"/>
</dbReference>
<dbReference type="PANTHER" id="PTHR30288:SF0">
    <property type="entry name" value="FLAGELLAR HOOK-ASSOCIATED PROTEIN 2"/>
    <property type="match status" value="1"/>
</dbReference>
<comment type="subcellular location">
    <subcellularLocation>
        <location evidence="5">Secreted</location>
    </subcellularLocation>
    <subcellularLocation>
        <location evidence="5">Bacterial flagellum</location>
    </subcellularLocation>
</comment>
<dbReference type="Pfam" id="PF07195">
    <property type="entry name" value="FliD_C"/>
    <property type="match status" value="1"/>
</dbReference>
<comment type="subunit">
    <text evidence="2 5">Homopentamer.</text>
</comment>
<comment type="similarity">
    <text evidence="1 5">Belongs to the FliD family.</text>
</comment>
<name>A0ABR8UAT4_9BACL</name>
<keyword evidence="8" id="KW-0282">Flagellum</keyword>
<evidence type="ECO:0000256" key="5">
    <source>
        <dbReference type="RuleBase" id="RU362066"/>
    </source>
</evidence>
<evidence type="ECO:0000256" key="2">
    <source>
        <dbReference type="ARBA" id="ARBA00011255"/>
    </source>
</evidence>
<proteinExistence type="inferred from homology"/>
<keyword evidence="8" id="KW-0966">Cell projection</keyword>
<dbReference type="InterPro" id="IPR010809">
    <property type="entry name" value="FliD_C"/>
</dbReference>
<evidence type="ECO:0000256" key="4">
    <source>
        <dbReference type="ARBA" id="ARBA00023143"/>
    </source>
</evidence>
<keyword evidence="9" id="KW-1185">Reference proteome</keyword>
<reference evidence="8 9" key="1">
    <citation type="submission" date="2020-08" db="EMBL/GenBank/DDBJ databases">
        <title>A Genomic Blueprint of the Chicken Gut Microbiome.</title>
        <authorList>
            <person name="Gilroy R."/>
            <person name="Ravi A."/>
            <person name="Getino M."/>
            <person name="Pursley I."/>
            <person name="Horton D.L."/>
            <person name="Alikhan N.-F."/>
            <person name="Baker D."/>
            <person name="Gharbi K."/>
            <person name="Hall N."/>
            <person name="Watson M."/>
            <person name="Adriaenssens E.M."/>
            <person name="Foster-Nyarko E."/>
            <person name="Jarju S."/>
            <person name="Secka A."/>
            <person name="Antonio M."/>
            <person name="Oren A."/>
            <person name="Chaudhuri R."/>
            <person name="La Ragione R.M."/>
            <person name="Hildebrand F."/>
            <person name="Pallen M.J."/>
        </authorList>
    </citation>
    <scope>NUCLEOTIDE SEQUENCE [LARGE SCALE GENOMIC DNA]</scope>
    <source>
        <strain evidence="8 9">Sa2YVA2</strain>
    </source>
</reference>
<dbReference type="PANTHER" id="PTHR30288">
    <property type="entry name" value="FLAGELLAR CAP/ASSEMBLY PROTEIN FLID"/>
    <property type="match status" value="1"/>
</dbReference>
<dbReference type="InterPro" id="IPR040026">
    <property type="entry name" value="FliD"/>
</dbReference>
<evidence type="ECO:0000256" key="3">
    <source>
        <dbReference type="ARBA" id="ARBA00023054"/>
    </source>
</evidence>
<gene>
    <name evidence="8" type="ORF">H9649_11135</name>
</gene>
<dbReference type="Pfam" id="PF07196">
    <property type="entry name" value="Flagellin_IN"/>
    <property type="match status" value="1"/>
</dbReference>
<keyword evidence="8" id="KW-0969">Cilium</keyword>
<dbReference type="Pfam" id="PF02465">
    <property type="entry name" value="FliD_N"/>
    <property type="match status" value="1"/>
</dbReference>
<comment type="function">
    <text evidence="5">Required for morphogenesis and for the elongation of the flagellar filament by facilitating polymerization of the flagellin monomers at the tip of growing filament. Forms a capping structure, which prevents flagellin subunits (transported through the central channel of the flagellum) from leaking out without polymerization at the distal end.</text>
</comment>
<evidence type="ECO:0000313" key="9">
    <source>
        <dbReference type="Proteomes" id="UP000626786"/>
    </source>
</evidence>
<keyword evidence="4 5" id="KW-0975">Bacterial flagellum</keyword>
<organism evidence="8 9">
    <name type="scientific">Sporosarcina quadrami</name>
    <dbReference type="NCBI Taxonomy" id="2762234"/>
    <lineage>
        <taxon>Bacteria</taxon>
        <taxon>Bacillati</taxon>
        <taxon>Bacillota</taxon>
        <taxon>Bacilli</taxon>
        <taxon>Bacillales</taxon>
        <taxon>Caryophanaceae</taxon>
        <taxon>Sporosarcina</taxon>
    </lineage>
</organism>
<evidence type="ECO:0000259" key="6">
    <source>
        <dbReference type="Pfam" id="PF02465"/>
    </source>
</evidence>
<comment type="caution">
    <text evidence="8">The sequence shown here is derived from an EMBL/GenBank/DDBJ whole genome shotgun (WGS) entry which is preliminary data.</text>
</comment>
<keyword evidence="3" id="KW-0175">Coiled coil</keyword>
<dbReference type="RefSeq" id="WP_191694964.1">
    <property type="nucleotide sequence ID" value="NZ_JACSQN010000009.1"/>
</dbReference>
<protein>
    <recommendedName>
        <fullName evidence="5">Flagellar hook-associated protein 2</fullName>
        <shortName evidence="5">HAP2</shortName>
    </recommendedName>
    <alternativeName>
        <fullName evidence="5">Flagellar cap protein</fullName>
    </alternativeName>
</protein>
<evidence type="ECO:0000313" key="8">
    <source>
        <dbReference type="EMBL" id="MBD7985143.1"/>
    </source>
</evidence>
<evidence type="ECO:0000259" key="7">
    <source>
        <dbReference type="Pfam" id="PF07195"/>
    </source>
</evidence>
<keyword evidence="5" id="KW-0964">Secreted</keyword>